<proteinExistence type="predicted"/>
<feature type="region of interest" description="Disordered" evidence="1">
    <location>
        <begin position="1"/>
        <end position="70"/>
    </location>
</feature>
<dbReference type="AlphaFoldDB" id="A0A0C4EEI1"/>
<gene>
    <name evidence="2" type="ORF">MAPG_11154</name>
</gene>
<reference evidence="3" key="4">
    <citation type="journal article" date="2015" name="G3 (Bethesda)">
        <title>Genome sequences of three phytopathogenic species of the Magnaporthaceae family of fungi.</title>
        <authorList>
            <person name="Okagaki L.H."/>
            <person name="Nunes C.C."/>
            <person name="Sailsbery J."/>
            <person name="Clay B."/>
            <person name="Brown D."/>
            <person name="John T."/>
            <person name="Oh Y."/>
            <person name="Young N."/>
            <person name="Fitzgerald M."/>
            <person name="Haas B.J."/>
            <person name="Zeng Q."/>
            <person name="Young S."/>
            <person name="Adiconis X."/>
            <person name="Fan L."/>
            <person name="Levin J.Z."/>
            <person name="Mitchell T.K."/>
            <person name="Okubara P.A."/>
            <person name="Farman M.L."/>
            <person name="Kohn L.M."/>
            <person name="Birren B."/>
            <person name="Ma L.-J."/>
            <person name="Dean R.A."/>
        </authorList>
    </citation>
    <scope>NUCLEOTIDE SEQUENCE</scope>
    <source>
        <strain evidence="3">ATCC 64411 / 73-15</strain>
    </source>
</reference>
<dbReference type="EMBL" id="GL876979">
    <property type="protein sequence ID" value="KLU92208.1"/>
    <property type="molecule type" value="Genomic_DNA"/>
</dbReference>
<feature type="compositionally biased region" description="Basic and acidic residues" evidence="1">
    <location>
        <begin position="30"/>
        <end position="59"/>
    </location>
</feature>
<reference evidence="4" key="1">
    <citation type="submission" date="2010-05" db="EMBL/GenBank/DDBJ databases">
        <title>The genome sequence of Magnaporthe poae strain ATCC 64411.</title>
        <authorList>
            <person name="Ma L.-J."/>
            <person name="Dead R."/>
            <person name="Young S."/>
            <person name="Zeng Q."/>
            <person name="Koehrsen M."/>
            <person name="Alvarado L."/>
            <person name="Berlin A."/>
            <person name="Chapman S.B."/>
            <person name="Chen Z."/>
            <person name="Freedman E."/>
            <person name="Gellesch M."/>
            <person name="Goldberg J."/>
            <person name="Griggs A."/>
            <person name="Gujja S."/>
            <person name="Heilman E.R."/>
            <person name="Heiman D."/>
            <person name="Hepburn T."/>
            <person name="Howarth C."/>
            <person name="Jen D."/>
            <person name="Larson L."/>
            <person name="Mehta T."/>
            <person name="Neiman D."/>
            <person name="Pearson M."/>
            <person name="Roberts A."/>
            <person name="Saif S."/>
            <person name="Shea T."/>
            <person name="Shenoy N."/>
            <person name="Sisk P."/>
            <person name="Stolte C."/>
            <person name="Sykes S."/>
            <person name="Walk T."/>
            <person name="White J."/>
            <person name="Yandava C."/>
            <person name="Haas B."/>
            <person name="Nusbaum C."/>
            <person name="Birren B."/>
        </authorList>
    </citation>
    <scope>NUCLEOTIDE SEQUENCE [LARGE SCALE GENOMIC DNA]</scope>
    <source>
        <strain evidence="4">ATCC 64411 / 73-15</strain>
    </source>
</reference>
<evidence type="ECO:0000313" key="2">
    <source>
        <dbReference type="EMBL" id="KLU92208.1"/>
    </source>
</evidence>
<evidence type="ECO:0000256" key="1">
    <source>
        <dbReference type="SAM" id="MobiDB-lite"/>
    </source>
</evidence>
<sequence>MASDGGQVDLGALVEASRTAAESGAQQTRTSEDQGFEVHPDTNREDPIMPSQVDREKWKKIPPSQDPDVVRYLASQRIQKADDKKQ</sequence>
<dbReference type="STRING" id="644358.A0A0C4EEI1"/>
<evidence type="ECO:0000313" key="4">
    <source>
        <dbReference type="Proteomes" id="UP000011715"/>
    </source>
</evidence>
<name>A0A0C4EEI1_MAGP6</name>
<reference evidence="3" key="5">
    <citation type="submission" date="2015-06" db="UniProtKB">
        <authorList>
            <consortium name="EnsemblFungi"/>
        </authorList>
    </citation>
    <scope>IDENTIFICATION</scope>
    <source>
        <strain evidence="3">ATCC 64411</strain>
    </source>
</reference>
<evidence type="ECO:0000313" key="3">
    <source>
        <dbReference type="EnsemblFungi" id="MAPG_11154T0"/>
    </source>
</evidence>
<dbReference type="Proteomes" id="UP000011715">
    <property type="component" value="Unassembled WGS sequence"/>
</dbReference>
<dbReference type="VEuPathDB" id="FungiDB:MAPG_11154"/>
<protein>
    <submittedName>
        <fullName evidence="2 3">Uncharacterized protein</fullName>
    </submittedName>
</protein>
<reference evidence="2" key="3">
    <citation type="submission" date="2011-03" db="EMBL/GenBank/DDBJ databases">
        <title>Annotation of Magnaporthe poae ATCC 64411.</title>
        <authorList>
            <person name="Ma L.-J."/>
            <person name="Dead R."/>
            <person name="Young S.K."/>
            <person name="Zeng Q."/>
            <person name="Gargeya S."/>
            <person name="Fitzgerald M."/>
            <person name="Haas B."/>
            <person name="Abouelleil A."/>
            <person name="Alvarado L."/>
            <person name="Arachchi H.M."/>
            <person name="Berlin A."/>
            <person name="Brown A."/>
            <person name="Chapman S.B."/>
            <person name="Chen Z."/>
            <person name="Dunbar C."/>
            <person name="Freedman E."/>
            <person name="Gearin G."/>
            <person name="Gellesch M."/>
            <person name="Goldberg J."/>
            <person name="Griggs A."/>
            <person name="Gujja S."/>
            <person name="Heiman D."/>
            <person name="Howarth C."/>
            <person name="Larson L."/>
            <person name="Lui A."/>
            <person name="MacDonald P.J.P."/>
            <person name="Mehta T."/>
            <person name="Montmayeur A."/>
            <person name="Murphy C."/>
            <person name="Neiman D."/>
            <person name="Pearson M."/>
            <person name="Priest M."/>
            <person name="Roberts A."/>
            <person name="Saif S."/>
            <person name="Shea T."/>
            <person name="Shenoy N."/>
            <person name="Sisk P."/>
            <person name="Stolte C."/>
            <person name="Sykes S."/>
            <person name="Yandava C."/>
            <person name="Wortman J."/>
            <person name="Nusbaum C."/>
            <person name="Birren B."/>
        </authorList>
    </citation>
    <scope>NUCLEOTIDE SEQUENCE</scope>
    <source>
        <strain evidence="2">ATCC 64411</strain>
    </source>
</reference>
<accession>A0A0C4EEI1</accession>
<keyword evidence="4" id="KW-1185">Reference proteome</keyword>
<organism evidence="3 4">
    <name type="scientific">Magnaporthiopsis poae (strain ATCC 64411 / 73-15)</name>
    <name type="common">Kentucky bluegrass fungus</name>
    <name type="synonym">Magnaporthe poae</name>
    <dbReference type="NCBI Taxonomy" id="644358"/>
    <lineage>
        <taxon>Eukaryota</taxon>
        <taxon>Fungi</taxon>
        <taxon>Dikarya</taxon>
        <taxon>Ascomycota</taxon>
        <taxon>Pezizomycotina</taxon>
        <taxon>Sordariomycetes</taxon>
        <taxon>Sordariomycetidae</taxon>
        <taxon>Magnaporthales</taxon>
        <taxon>Magnaporthaceae</taxon>
        <taxon>Magnaporthiopsis</taxon>
    </lineage>
</organism>
<dbReference type="EMBL" id="ADBL01002742">
    <property type="status" value="NOT_ANNOTATED_CDS"/>
    <property type="molecule type" value="Genomic_DNA"/>
</dbReference>
<dbReference type="EnsemblFungi" id="MAPG_11154T0">
    <property type="protein sequence ID" value="MAPG_11154T0"/>
    <property type="gene ID" value="MAPG_11154"/>
</dbReference>
<reference evidence="2" key="2">
    <citation type="submission" date="2010-05" db="EMBL/GenBank/DDBJ databases">
        <title>The Genome Sequence of Magnaporthe poae strain ATCC 64411.</title>
        <authorList>
            <consortium name="The Broad Institute Genome Sequencing Platform"/>
            <consortium name="Broad Institute Genome Sequencing Center for Infectious Disease"/>
            <person name="Ma L.-J."/>
            <person name="Dead R."/>
            <person name="Young S."/>
            <person name="Zeng Q."/>
            <person name="Koehrsen M."/>
            <person name="Alvarado L."/>
            <person name="Berlin A."/>
            <person name="Chapman S.B."/>
            <person name="Chen Z."/>
            <person name="Freedman E."/>
            <person name="Gellesch M."/>
            <person name="Goldberg J."/>
            <person name="Griggs A."/>
            <person name="Gujja S."/>
            <person name="Heilman E.R."/>
            <person name="Heiman D."/>
            <person name="Hepburn T."/>
            <person name="Howarth C."/>
            <person name="Jen D."/>
            <person name="Larson L."/>
            <person name="Mehta T."/>
            <person name="Neiman D."/>
            <person name="Pearson M."/>
            <person name="Roberts A."/>
            <person name="Saif S."/>
            <person name="Shea T."/>
            <person name="Shenoy N."/>
            <person name="Sisk P."/>
            <person name="Stolte C."/>
            <person name="Sykes S."/>
            <person name="Walk T."/>
            <person name="White J."/>
            <person name="Yandava C."/>
            <person name="Haas B."/>
            <person name="Nusbaum C."/>
            <person name="Birren B."/>
        </authorList>
    </citation>
    <scope>NUCLEOTIDE SEQUENCE</scope>
    <source>
        <strain evidence="2">ATCC 64411</strain>
    </source>
</reference>